<dbReference type="OrthoDB" id="4313090at2"/>
<dbReference type="Proteomes" id="UP000095759">
    <property type="component" value="Unassembled WGS sequence"/>
</dbReference>
<organism evidence="1 2">
    <name type="scientific">Streptomyces agglomeratus</name>
    <dbReference type="NCBI Taxonomy" id="285458"/>
    <lineage>
        <taxon>Bacteria</taxon>
        <taxon>Bacillati</taxon>
        <taxon>Actinomycetota</taxon>
        <taxon>Actinomycetes</taxon>
        <taxon>Kitasatosporales</taxon>
        <taxon>Streptomycetaceae</taxon>
        <taxon>Streptomyces</taxon>
    </lineage>
</organism>
<accession>A0A1E5PBA3</accession>
<evidence type="ECO:0008006" key="3">
    <source>
        <dbReference type="Google" id="ProtNLM"/>
    </source>
</evidence>
<comment type="caution">
    <text evidence="1">The sequence shown here is derived from an EMBL/GenBank/DDBJ whole genome shotgun (WGS) entry which is preliminary data.</text>
</comment>
<dbReference type="RefSeq" id="WP_069928697.1">
    <property type="nucleotide sequence ID" value="NZ_MEHI01000001.1"/>
</dbReference>
<reference evidence="1 2" key="1">
    <citation type="submission" date="2016-08" db="EMBL/GenBank/DDBJ databases">
        <title>Complete genome sequence of Streptomyces agglomeratus strain 6-3-2, a novel anti-MRSA actinomycete isolated from Wuli of Tebit, China.</title>
        <authorList>
            <person name="Chen X."/>
        </authorList>
    </citation>
    <scope>NUCLEOTIDE SEQUENCE [LARGE SCALE GENOMIC DNA]</scope>
    <source>
        <strain evidence="1 2">6-3-2</strain>
    </source>
</reference>
<gene>
    <name evidence="1" type="ORF">AS594_22300</name>
</gene>
<dbReference type="EMBL" id="MEHJ01000001">
    <property type="protein sequence ID" value="OEJ26809.1"/>
    <property type="molecule type" value="Genomic_DNA"/>
</dbReference>
<dbReference type="AlphaFoldDB" id="A0A1E5PBA3"/>
<keyword evidence="2" id="KW-1185">Reference proteome</keyword>
<name>A0A1E5PBA3_9ACTN</name>
<proteinExistence type="predicted"/>
<evidence type="ECO:0000313" key="1">
    <source>
        <dbReference type="EMBL" id="OEJ26809.1"/>
    </source>
</evidence>
<evidence type="ECO:0000313" key="2">
    <source>
        <dbReference type="Proteomes" id="UP000095759"/>
    </source>
</evidence>
<sequence>MRKNFTSEVETGELSDSALDNISGGLASAGADVAGHGACLSVGDVAGAAQSVAATLPLSQVTGLVSVQTSGI</sequence>
<protein>
    <recommendedName>
        <fullName evidence="3">Type A2 lantipeptide</fullName>
    </recommendedName>
</protein>